<feature type="domain" description="Capsular polysaccharide assembling protein CapF C-terminal" evidence="9">
    <location>
        <begin position="16"/>
        <end position="128"/>
    </location>
</feature>
<dbReference type="InterPro" id="IPR029303">
    <property type="entry name" value="CapF_C"/>
</dbReference>
<sequence>MNLERKIKIIKRKRIEDSRGWFLKVINGFEENLPQFTGEIYLTMATPNQTKGCHFHNKANEWFTLLEGNCLVKLFDLGTNERLEIILEADNPQTLYVPNNIAHCFINLNDNSNFLLLAYTDQLYDPADTIIFNDFDKPFSNDRILNK</sequence>
<evidence type="ECO:0000256" key="5">
    <source>
        <dbReference type="ARBA" id="ARBA00029758"/>
    </source>
</evidence>
<dbReference type="RefSeq" id="WP_187592066.1">
    <property type="nucleotide sequence ID" value="NZ_CP060723.1"/>
</dbReference>
<accession>A0A7G9QDN3</accession>
<dbReference type="InterPro" id="IPR011051">
    <property type="entry name" value="RmlC_Cupin_sf"/>
</dbReference>
<dbReference type="Gene3D" id="2.60.120.10">
    <property type="entry name" value="Jelly Rolls"/>
    <property type="match status" value="1"/>
</dbReference>
<name>A0A7G9QDN3_9SPHI</name>
<feature type="site" description="Participates in a stacking interaction with the thymidine ring of dTDP-4-oxo-6-deoxyglucose" evidence="8">
    <location>
        <position position="124"/>
    </location>
</feature>
<evidence type="ECO:0000313" key="10">
    <source>
        <dbReference type="EMBL" id="QNN41458.1"/>
    </source>
</evidence>
<dbReference type="GO" id="GO:0008830">
    <property type="term" value="F:dTDP-4-dehydrorhamnose 3,5-epimerase activity"/>
    <property type="evidence" value="ECO:0007669"/>
    <property type="project" value="UniProtKB-EC"/>
</dbReference>
<dbReference type="EMBL" id="CP060723">
    <property type="protein sequence ID" value="QNN41458.1"/>
    <property type="molecule type" value="Genomic_DNA"/>
</dbReference>
<organism evidence="10 11">
    <name type="scientific">Pedobacter roseus</name>
    <dbReference type="NCBI Taxonomy" id="336820"/>
    <lineage>
        <taxon>Bacteria</taxon>
        <taxon>Pseudomonadati</taxon>
        <taxon>Bacteroidota</taxon>
        <taxon>Sphingobacteriia</taxon>
        <taxon>Sphingobacteriales</taxon>
        <taxon>Sphingobacteriaceae</taxon>
        <taxon>Pedobacter</taxon>
    </lineage>
</organism>
<evidence type="ECO:0000256" key="1">
    <source>
        <dbReference type="ARBA" id="ARBA00001298"/>
    </source>
</evidence>
<dbReference type="GO" id="GO:0000271">
    <property type="term" value="P:polysaccharide biosynthetic process"/>
    <property type="evidence" value="ECO:0007669"/>
    <property type="project" value="TreeGrafter"/>
</dbReference>
<dbReference type="GO" id="GO:0005829">
    <property type="term" value="C:cytosol"/>
    <property type="evidence" value="ECO:0007669"/>
    <property type="project" value="TreeGrafter"/>
</dbReference>
<evidence type="ECO:0000313" key="11">
    <source>
        <dbReference type="Proteomes" id="UP000515806"/>
    </source>
</evidence>
<evidence type="ECO:0000259" key="9">
    <source>
        <dbReference type="Pfam" id="PF14667"/>
    </source>
</evidence>
<reference evidence="10 11" key="1">
    <citation type="submission" date="2020-08" db="EMBL/GenBank/DDBJ databases">
        <title>Genome sequence of Pedobacter roseus KACC 11594T.</title>
        <authorList>
            <person name="Hyun D.-W."/>
            <person name="Bae J.-W."/>
        </authorList>
    </citation>
    <scope>NUCLEOTIDE SEQUENCE [LARGE SCALE GENOMIC DNA]</scope>
    <source>
        <strain evidence="10 11">KACC 11594</strain>
    </source>
</reference>
<comment type="catalytic activity">
    <reaction evidence="1">
        <text>dTDP-4-dehydro-6-deoxy-alpha-D-glucose = dTDP-4-dehydro-beta-L-rhamnose</text>
        <dbReference type="Rhea" id="RHEA:16969"/>
        <dbReference type="ChEBI" id="CHEBI:57649"/>
        <dbReference type="ChEBI" id="CHEBI:62830"/>
        <dbReference type="EC" id="5.1.3.13"/>
    </reaction>
</comment>
<evidence type="ECO:0000256" key="6">
    <source>
        <dbReference type="ARBA" id="ARBA00031424"/>
    </source>
</evidence>
<comment type="function">
    <text evidence="2">Catalyzes the epimerization of the C3' and C5'positions of dTDP-6-deoxy-D-xylo-4-hexulose, forming dTDP-6-deoxy-L-lyxo-4-hexulose.</text>
</comment>
<dbReference type="PANTHER" id="PTHR21047:SF2">
    <property type="entry name" value="THYMIDINE DIPHOSPHO-4-KETO-RHAMNOSE 3,5-EPIMERASE"/>
    <property type="match status" value="1"/>
</dbReference>
<dbReference type="PANTHER" id="PTHR21047">
    <property type="entry name" value="DTDP-6-DEOXY-D-GLUCOSE-3,5 EPIMERASE"/>
    <property type="match status" value="1"/>
</dbReference>
<dbReference type="Proteomes" id="UP000515806">
    <property type="component" value="Chromosome"/>
</dbReference>
<dbReference type="InterPro" id="IPR014710">
    <property type="entry name" value="RmlC-like_jellyroll"/>
</dbReference>
<keyword evidence="11" id="KW-1185">Reference proteome</keyword>
<evidence type="ECO:0000256" key="3">
    <source>
        <dbReference type="ARBA" id="ARBA00012098"/>
    </source>
</evidence>
<evidence type="ECO:0000256" key="2">
    <source>
        <dbReference type="ARBA" id="ARBA00001997"/>
    </source>
</evidence>
<dbReference type="SUPFAM" id="SSF51182">
    <property type="entry name" value="RmlC-like cupins"/>
    <property type="match status" value="1"/>
</dbReference>
<dbReference type="AlphaFoldDB" id="A0A7G9QDN3"/>
<evidence type="ECO:0000256" key="4">
    <source>
        <dbReference type="ARBA" id="ARBA00019595"/>
    </source>
</evidence>
<dbReference type="KEGG" id="proe:H9L23_20475"/>
<dbReference type="Pfam" id="PF14667">
    <property type="entry name" value="Polysacc_synt_C"/>
    <property type="match status" value="1"/>
</dbReference>
<dbReference type="EC" id="5.1.3.13" evidence="3"/>
<dbReference type="InterPro" id="IPR000888">
    <property type="entry name" value="RmlC-like"/>
</dbReference>
<evidence type="ECO:0000256" key="8">
    <source>
        <dbReference type="PIRSR" id="PIRSR600888-3"/>
    </source>
</evidence>
<proteinExistence type="predicted"/>
<gene>
    <name evidence="10" type="ORF">H9L23_20475</name>
</gene>
<protein>
    <recommendedName>
        <fullName evidence="4">dTDP-4-dehydrorhamnose 3,5-epimerase</fullName>
        <ecNumber evidence="3">5.1.3.13</ecNumber>
    </recommendedName>
    <alternativeName>
        <fullName evidence="6">Thymidine diphospho-4-keto-rhamnose 3,5-epimerase</fullName>
    </alternativeName>
    <alternativeName>
        <fullName evidence="5">dTDP-4-keto-6-deoxyglucose 3,5-epimerase</fullName>
    </alternativeName>
    <alternativeName>
        <fullName evidence="7">dTDP-6-deoxy-D-xylo-4-hexulose 3,5-epimerase</fullName>
    </alternativeName>
</protein>
<evidence type="ECO:0000256" key="7">
    <source>
        <dbReference type="ARBA" id="ARBA00033311"/>
    </source>
</evidence>